<feature type="transmembrane region" description="Helical" evidence="1">
    <location>
        <begin position="23"/>
        <end position="44"/>
    </location>
</feature>
<dbReference type="RefSeq" id="WP_073594999.1">
    <property type="nucleotide sequence ID" value="NZ_MRCE01000018.1"/>
</dbReference>
<dbReference type="Proteomes" id="UP000185860">
    <property type="component" value="Unassembled WGS sequence"/>
</dbReference>
<feature type="transmembrane region" description="Helical" evidence="1">
    <location>
        <begin position="210"/>
        <end position="227"/>
    </location>
</feature>
<evidence type="ECO:0000313" key="2">
    <source>
        <dbReference type="EMBL" id="OKH36004.1"/>
    </source>
</evidence>
<gene>
    <name evidence="2" type="ORF">NIES2119_18585</name>
</gene>
<keyword evidence="1" id="KW-0472">Membrane</keyword>
<dbReference type="EMBL" id="MRCE01000018">
    <property type="protein sequence ID" value="OKH36004.1"/>
    <property type="molecule type" value="Genomic_DNA"/>
</dbReference>
<dbReference type="OrthoDB" id="501625at2"/>
<proteinExistence type="predicted"/>
<dbReference type="STRING" id="454136.NIES2119_18585"/>
<evidence type="ECO:0000313" key="3">
    <source>
        <dbReference type="Proteomes" id="UP000185860"/>
    </source>
</evidence>
<dbReference type="AlphaFoldDB" id="A0A1U7IG94"/>
<comment type="caution">
    <text evidence="2">The sequence shown here is derived from an EMBL/GenBank/DDBJ whole genome shotgun (WGS) entry which is preliminary data.</text>
</comment>
<keyword evidence="1" id="KW-0812">Transmembrane</keyword>
<evidence type="ECO:0000256" key="1">
    <source>
        <dbReference type="SAM" id="Phobius"/>
    </source>
</evidence>
<protein>
    <submittedName>
        <fullName evidence="2">Uncharacterized protein</fullName>
    </submittedName>
</protein>
<accession>A0A1U7IG94</accession>
<reference evidence="2 3" key="1">
    <citation type="submission" date="2016-11" db="EMBL/GenBank/DDBJ databases">
        <title>Draft Genome Sequences of Nine Cyanobacterial Strains from Diverse Habitats.</title>
        <authorList>
            <person name="Zhu T."/>
            <person name="Hou S."/>
            <person name="Lu X."/>
            <person name="Hess W.R."/>
        </authorList>
    </citation>
    <scope>NUCLEOTIDE SEQUENCE [LARGE SCALE GENOMIC DNA]</scope>
    <source>
        <strain evidence="2 3">IAM M-71</strain>
    </source>
</reference>
<keyword evidence="1" id="KW-1133">Transmembrane helix</keyword>
<organism evidence="2 3">
    <name type="scientific">[Phormidium ambiguum] IAM M-71</name>
    <dbReference type="NCBI Taxonomy" id="454136"/>
    <lineage>
        <taxon>Bacteria</taxon>
        <taxon>Bacillati</taxon>
        <taxon>Cyanobacteriota</taxon>
        <taxon>Cyanophyceae</taxon>
        <taxon>Oscillatoriophycideae</taxon>
        <taxon>Aerosakkonematales</taxon>
        <taxon>Aerosakkonemataceae</taxon>
        <taxon>Floridanema</taxon>
    </lineage>
</organism>
<name>A0A1U7IG94_9CYAN</name>
<feature type="transmembrane region" description="Helical" evidence="1">
    <location>
        <begin position="239"/>
        <end position="256"/>
    </location>
</feature>
<sequence length="495" mass="58170">MTQTKKLTIKKKRLSAKLLFERVMAAIAITNLTLVIFDLTYIPWRNFWLQGNIRVSTLTIKVPLPPITKWYDPVKGIEPNRDTQRYLNTVNQLEKKILEAGLQSTEVTSLLADLRLQSIEIIDTNPFVIANKTGTLEKIKNRMRQHLDNESAKDAFQEFWSYGFLSKRDWQQELAYFRTEIQPLFETNYFRPIGEDGRPVDFFFKYIDRIFFLIFSIELIARVIYISRTYKSVSWREAILWRWYDIFLLLPFWRFLRAISVYMRLQDCEIPSFNKLQRRINQIFIANFAEEIIEVVIVGVIEQMKNSIRRGDLNNWLISNQNRPYIDLNNIDEIAELSNIVVKLSIYRILPKVQPEIEALLQHNIESVLQNLPAYRNLQTIPGLANLPKQLTEKLVVEISQATYQGLTSAIEDPVSAKLSGKLVNKLGEAIAQEMKNQHTIEKIQSLLIDMLEEIKINYVERLSQEDMEQIIEQTRQLRQRTEPKAVEIIPYKRI</sequence>